<keyword evidence="10" id="KW-0238">DNA-binding</keyword>
<keyword evidence="11" id="KW-0804">Transcription</keyword>
<dbReference type="Pfam" id="PF02518">
    <property type="entry name" value="HATPase_c"/>
    <property type="match status" value="1"/>
</dbReference>
<evidence type="ECO:0000256" key="11">
    <source>
        <dbReference type="ARBA" id="ARBA00023163"/>
    </source>
</evidence>
<dbReference type="PROSITE" id="PS00041">
    <property type="entry name" value="HTH_ARAC_FAMILY_1"/>
    <property type="match status" value="1"/>
</dbReference>
<feature type="modified residue" description="4-aspartylphosphate" evidence="12">
    <location>
        <position position="509"/>
    </location>
</feature>
<accession>A0A2G1BXY3</accession>
<keyword evidence="4" id="KW-0808">Transferase</keyword>
<dbReference type="SMART" id="SM00448">
    <property type="entry name" value="REC"/>
    <property type="match status" value="1"/>
</dbReference>
<dbReference type="InterPro" id="IPR001789">
    <property type="entry name" value="Sig_transdc_resp-reg_receiver"/>
</dbReference>
<evidence type="ECO:0000256" key="1">
    <source>
        <dbReference type="ARBA" id="ARBA00000085"/>
    </source>
</evidence>
<evidence type="ECO:0000259" key="15">
    <source>
        <dbReference type="PROSITE" id="PS50109"/>
    </source>
</evidence>
<dbReference type="SUPFAM" id="SSF47384">
    <property type="entry name" value="Homodimeric domain of signal transducing histidine kinase"/>
    <property type="match status" value="1"/>
</dbReference>
<feature type="transmembrane region" description="Helical" evidence="13">
    <location>
        <begin position="83"/>
        <end position="100"/>
    </location>
</feature>
<evidence type="ECO:0000313" key="17">
    <source>
        <dbReference type="EMBL" id="MDP2540786.1"/>
    </source>
</evidence>
<dbReference type="Proteomes" id="UP001242342">
    <property type="component" value="Unassembled WGS sequence"/>
</dbReference>
<dbReference type="Pfam" id="PF00072">
    <property type="entry name" value="Response_reg"/>
    <property type="match status" value="1"/>
</dbReference>
<keyword evidence="3 12" id="KW-0597">Phosphoprotein</keyword>
<dbReference type="RefSeq" id="WP_099214556.1">
    <property type="nucleotide sequence ID" value="NZ_JAUYVU010000002.1"/>
</dbReference>
<evidence type="ECO:0000313" key="19">
    <source>
        <dbReference type="Proteomes" id="UP000222163"/>
    </source>
</evidence>
<dbReference type="SMART" id="SM00388">
    <property type="entry name" value="HisKA"/>
    <property type="match status" value="1"/>
</dbReference>
<keyword evidence="13" id="KW-1133">Transmembrane helix</keyword>
<dbReference type="InterPro" id="IPR036890">
    <property type="entry name" value="HATPase_C_sf"/>
</dbReference>
<evidence type="ECO:0000256" key="9">
    <source>
        <dbReference type="ARBA" id="ARBA00023015"/>
    </source>
</evidence>
<dbReference type="InterPro" id="IPR004358">
    <property type="entry name" value="Sig_transdc_His_kin-like_C"/>
</dbReference>
<name>A0A2G1BXY3_9FLAO</name>
<proteinExistence type="predicted"/>
<evidence type="ECO:0000256" key="2">
    <source>
        <dbReference type="ARBA" id="ARBA00012438"/>
    </source>
</evidence>
<evidence type="ECO:0000256" key="4">
    <source>
        <dbReference type="ARBA" id="ARBA00022679"/>
    </source>
</evidence>
<dbReference type="PRINTS" id="PR00344">
    <property type="entry name" value="BCTRLSENSOR"/>
</dbReference>
<dbReference type="PANTHER" id="PTHR43547:SF2">
    <property type="entry name" value="HYBRID SIGNAL TRANSDUCTION HISTIDINE KINASE C"/>
    <property type="match status" value="1"/>
</dbReference>
<evidence type="ECO:0000259" key="16">
    <source>
        <dbReference type="PROSITE" id="PS50110"/>
    </source>
</evidence>
<evidence type="ECO:0000256" key="12">
    <source>
        <dbReference type="PROSITE-ProRule" id="PRU00169"/>
    </source>
</evidence>
<dbReference type="PROSITE" id="PS50110">
    <property type="entry name" value="RESPONSE_REGULATORY"/>
    <property type="match status" value="1"/>
</dbReference>
<dbReference type="CDD" id="cd00082">
    <property type="entry name" value="HisKA"/>
    <property type="match status" value="1"/>
</dbReference>
<feature type="domain" description="Response regulatory" evidence="16">
    <location>
        <begin position="462"/>
        <end position="574"/>
    </location>
</feature>
<evidence type="ECO:0000256" key="5">
    <source>
        <dbReference type="ARBA" id="ARBA00022741"/>
    </source>
</evidence>
<dbReference type="Gene3D" id="1.10.287.130">
    <property type="match status" value="1"/>
</dbReference>
<feature type="domain" description="HTH araC/xylS-type" evidence="14">
    <location>
        <begin position="602"/>
        <end position="702"/>
    </location>
</feature>
<protein>
    <recommendedName>
        <fullName evidence="2">histidine kinase</fullName>
        <ecNumber evidence="2">2.7.13.3</ecNumber>
    </recommendedName>
</protein>
<dbReference type="Gene3D" id="3.30.565.10">
    <property type="entry name" value="Histidine kinase-like ATPase, C-terminal domain"/>
    <property type="match status" value="1"/>
</dbReference>
<feature type="transmembrane region" description="Helical" evidence="13">
    <location>
        <begin position="157"/>
        <end position="177"/>
    </location>
</feature>
<dbReference type="Proteomes" id="UP000222163">
    <property type="component" value="Unassembled WGS sequence"/>
</dbReference>
<reference evidence="17 20" key="3">
    <citation type="submission" date="2023-07" db="EMBL/GenBank/DDBJ databases">
        <title>Genome content predicts the carbon catabolic preferences of heterotrophic bacteria.</title>
        <authorList>
            <person name="Gralka M."/>
        </authorList>
    </citation>
    <scope>NUCLEOTIDE SEQUENCE [LARGE SCALE GENOMIC DNA]</scope>
    <source>
        <strain evidence="17 20">4G03</strain>
    </source>
</reference>
<dbReference type="InterPro" id="IPR005467">
    <property type="entry name" value="His_kinase_dom"/>
</dbReference>
<dbReference type="SMART" id="SM00342">
    <property type="entry name" value="HTH_ARAC"/>
    <property type="match status" value="1"/>
</dbReference>
<evidence type="ECO:0000256" key="6">
    <source>
        <dbReference type="ARBA" id="ARBA00022777"/>
    </source>
</evidence>
<dbReference type="EC" id="2.7.13.3" evidence="2"/>
<dbReference type="InterPro" id="IPR003594">
    <property type="entry name" value="HATPase_dom"/>
</dbReference>
<dbReference type="InterPro" id="IPR018060">
    <property type="entry name" value="HTH_AraC"/>
</dbReference>
<dbReference type="GO" id="GO:0043565">
    <property type="term" value="F:sequence-specific DNA binding"/>
    <property type="evidence" value="ECO:0007669"/>
    <property type="project" value="InterPro"/>
</dbReference>
<dbReference type="PROSITE" id="PS01124">
    <property type="entry name" value="HTH_ARAC_FAMILY_2"/>
    <property type="match status" value="1"/>
</dbReference>
<feature type="transmembrane region" description="Helical" evidence="13">
    <location>
        <begin position="129"/>
        <end position="151"/>
    </location>
</feature>
<gene>
    <name evidence="18" type="ORF">CSC81_04385</name>
    <name evidence="17" type="ORF">Q8W23_04785</name>
</gene>
<keyword evidence="20" id="KW-1185">Reference proteome</keyword>
<dbReference type="InterPro" id="IPR003661">
    <property type="entry name" value="HisK_dim/P_dom"/>
</dbReference>
<reference evidence="18 19" key="1">
    <citation type="journal article" date="2016" name="Nat. Commun.">
        <title>Microbial interactions lead to rapid micro-scale successions on model marine particles.</title>
        <authorList>
            <person name="Datta M.S."/>
            <person name="Sliwerska E."/>
            <person name="Gore J."/>
            <person name="Polz M.F."/>
            <person name="Cordero O.X."/>
        </authorList>
    </citation>
    <scope>NUCLEOTIDE SEQUENCE [LARGE SCALE GENOMIC DNA]</scope>
    <source>
        <strain evidence="18 19">4G03</strain>
    </source>
</reference>
<dbReference type="InterPro" id="IPR011006">
    <property type="entry name" value="CheY-like_superfamily"/>
</dbReference>
<dbReference type="InterPro" id="IPR036097">
    <property type="entry name" value="HisK_dim/P_sf"/>
</dbReference>
<evidence type="ECO:0000256" key="7">
    <source>
        <dbReference type="ARBA" id="ARBA00022840"/>
    </source>
</evidence>
<dbReference type="GO" id="GO:0003700">
    <property type="term" value="F:DNA-binding transcription factor activity"/>
    <property type="evidence" value="ECO:0007669"/>
    <property type="project" value="InterPro"/>
</dbReference>
<dbReference type="EMBL" id="PDUU01000003">
    <property type="protein sequence ID" value="PHN98739.1"/>
    <property type="molecule type" value="Genomic_DNA"/>
</dbReference>
<comment type="catalytic activity">
    <reaction evidence="1">
        <text>ATP + protein L-histidine = ADP + protein N-phospho-L-histidine.</text>
        <dbReference type="EC" id="2.7.13.3"/>
    </reaction>
</comment>
<feature type="domain" description="Histidine kinase" evidence="15">
    <location>
        <begin position="208"/>
        <end position="426"/>
    </location>
</feature>
<comment type="caution">
    <text evidence="18">The sequence shown here is derived from an EMBL/GenBank/DDBJ whole genome shotgun (WGS) entry which is preliminary data.</text>
</comment>
<keyword evidence="13" id="KW-0812">Transmembrane</keyword>
<dbReference type="InterPro" id="IPR018062">
    <property type="entry name" value="HTH_AraC-typ_CS"/>
</dbReference>
<dbReference type="SUPFAM" id="SSF52172">
    <property type="entry name" value="CheY-like"/>
    <property type="match status" value="1"/>
</dbReference>
<dbReference type="AlphaFoldDB" id="A0A2G1BXY3"/>
<keyword evidence="13" id="KW-0472">Membrane</keyword>
<organism evidence="18 19">
    <name type="scientific">Tenacibaculum discolor</name>
    <dbReference type="NCBI Taxonomy" id="361581"/>
    <lineage>
        <taxon>Bacteria</taxon>
        <taxon>Pseudomonadati</taxon>
        <taxon>Bacteroidota</taxon>
        <taxon>Flavobacteriia</taxon>
        <taxon>Flavobacteriales</taxon>
        <taxon>Flavobacteriaceae</taxon>
        <taxon>Tenacibaculum</taxon>
    </lineage>
</organism>
<dbReference type="SUPFAM" id="SSF55874">
    <property type="entry name" value="ATPase domain of HSP90 chaperone/DNA topoisomerase II/histidine kinase"/>
    <property type="match status" value="1"/>
</dbReference>
<dbReference type="PROSITE" id="PS50109">
    <property type="entry name" value="HIS_KIN"/>
    <property type="match status" value="1"/>
</dbReference>
<dbReference type="GO" id="GO:0000155">
    <property type="term" value="F:phosphorelay sensor kinase activity"/>
    <property type="evidence" value="ECO:0007669"/>
    <property type="project" value="InterPro"/>
</dbReference>
<dbReference type="Gene3D" id="1.10.10.60">
    <property type="entry name" value="Homeodomain-like"/>
    <property type="match status" value="1"/>
</dbReference>
<keyword evidence="9" id="KW-0805">Transcription regulation</keyword>
<feature type="transmembrane region" description="Helical" evidence="13">
    <location>
        <begin position="28"/>
        <end position="46"/>
    </location>
</feature>
<reference evidence="18" key="2">
    <citation type="submission" date="2017-10" db="EMBL/GenBank/DDBJ databases">
        <authorList>
            <person name="Enke T.N."/>
            <person name="Cordero O.X."/>
        </authorList>
    </citation>
    <scope>NUCLEOTIDE SEQUENCE</scope>
    <source>
        <strain evidence="18">4G03</strain>
    </source>
</reference>
<dbReference type="CDD" id="cd00156">
    <property type="entry name" value="REC"/>
    <property type="match status" value="1"/>
</dbReference>
<dbReference type="Gene3D" id="3.40.50.2300">
    <property type="match status" value="1"/>
</dbReference>
<feature type="transmembrane region" description="Helical" evidence="13">
    <location>
        <begin position="58"/>
        <end position="76"/>
    </location>
</feature>
<evidence type="ECO:0000313" key="18">
    <source>
        <dbReference type="EMBL" id="PHN98739.1"/>
    </source>
</evidence>
<dbReference type="SMART" id="SM00387">
    <property type="entry name" value="HATPase_c"/>
    <property type="match status" value="1"/>
</dbReference>
<dbReference type="FunFam" id="3.30.565.10:FF:000037">
    <property type="entry name" value="Hybrid sensor histidine kinase/response regulator"/>
    <property type="match status" value="1"/>
</dbReference>
<dbReference type="GO" id="GO:0005524">
    <property type="term" value="F:ATP binding"/>
    <property type="evidence" value="ECO:0007669"/>
    <property type="project" value="UniProtKB-KW"/>
</dbReference>
<dbReference type="PANTHER" id="PTHR43547">
    <property type="entry name" value="TWO-COMPONENT HISTIDINE KINASE"/>
    <property type="match status" value="1"/>
</dbReference>
<keyword evidence="5" id="KW-0547">Nucleotide-binding</keyword>
<dbReference type="EMBL" id="JAUYVU010000002">
    <property type="protein sequence ID" value="MDP2540786.1"/>
    <property type="molecule type" value="Genomic_DNA"/>
</dbReference>
<evidence type="ECO:0000256" key="3">
    <source>
        <dbReference type="ARBA" id="ARBA00022553"/>
    </source>
</evidence>
<dbReference type="Pfam" id="PF00512">
    <property type="entry name" value="HisKA"/>
    <property type="match status" value="1"/>
</dbReference>
<evidence type="ECO:0000313" key="20">
    <source>
        <dbReference type="Proteomes" id="UP001242342"/>
    </source>
</evidence>
<keyword evidence="7" id="KW-0067">ATP-binding</keyword>
<keyword evidence="8" id="KW-0902">Two-component regulatory system</keyword>
<evidence type="ECO:0000259" key="14">
    <source>
        <dbReference type="PROSITE" id="PS01124"/>
    </source>
</evidence>
<evidence type="ECO:0000256" key="10">
    <source>
        <dbReference type="ARBA" id="ARBA00023125"/>
    </source>
</evidence>
<evidence type="ECO:0000256" key="8">
    <source>
        <dbReference type="ARBA" id="ARBA00023012"/>
    </source>
</evidence>
<evidence type="ECO:0000256" key="13">
    <source>
        <dbReference type="SAM" id="Phobius"/>
    </source>
</evidence>
<dbReference type="Pfam" id="PF12833">
    <property type="entry name" value="HTH_18"/>
    <property type="match status" value="1"/>
</dbReference>
<sequence>MGEIAKLYKNITNTGVTDKLSKLEMKRVRLLNIFISNWFLIELILITEDTLKKGIYSLPVLIHIGSITGLLVTLFLQYKRKFMVARILFFSLILYSNFMFCNFAERGGYIEYFYIVVPVFLLLFTNNKYLLYSVFIISYLLFVIPIHIFPIYPEGTFGSPVLILIQFIIFFFLVQYFKNANIKSEETLENQRKQLEELNEFQSQFFINVSHEIRTPLTLIKGEIDQLELLKGSAYEKEGFEIKNRLNKQVNKIKNIVDDVLDLAKMKEANFKISPTPYLINKLIDKLYTSFEPLCNQKDIVLTVKKEKDECWVLSDIIFLERALNNIILNAIKYTPKKGNITVSLNKLNEQIIISIKDSGIGISEKDIKLIYNRFYQVKNDINKAGGSGIGLAFSKEIIELHQGSLTVKSELGKGSTFIISLPETTKIDKEIQHEKPSKKNAHKSTLISKDKIKQPTSGHYRILIVDDNFEMRAYLKRILSNYTCFEAENGEEALDFLSKEKIDFIITDYMMPVMNGLALIEKIKAKKINVPILMLTARTDTKSKLEVLRLGIDDYLNKPFEKDELLIRIQNALNNSINRTTYIKENTIKKEELNESDLWIKKVEEFINKQCSDPNMTQEDIAQHLNTSRSSLNRKIKAATGLTPNQFITEIKLQKARSIVEQNPSVLLKTLALEVGYLHSTHFSKIYKQRFGVLPLNKSTIKKGAN</sequence>
<feature type="transmembrane region" description="Helical" evidence="13">
    <location>
        <begin position="106"/>
        <end position="124"/>
    </location>
</feature>
<keyword evidence="6" id="KW-0418">Kinase</keyword>